<feature type="transmembrane region" description="Helical" evidence="7">
    <location>
        <begin position="64"/>
        <end position="85"/>
    </location>
</feature>
<dbReference type="EMBL" id="JH793830">
    <property type="protein sequence ID" value="ELQ39399.1"/>
    <property type="molecule type" value="Genomic_DNA"/>
</dbReference>
<evidence type="ECO:0000259" key="8">
    <source>
        <dbReference type="Pfam" id="PF20684"/>
    </source>
</evidence>
<keyword evidence="4 7" id="KW-0472">Membrane</keyword>
<evidence type="ECO:0000256" key="5">
    <source>
        <dbReference type="ARBA" id="ARBA00038359"/>
    </source>
</evidence>
<feature type="compositionally biased region" description="Gly residues" evidence="6">
    <location>
        <begin position="315"/>
        <end position="324"/>
    </location>
</feature>
<gene>
    <name evidence="9" type="ORF">OOU_Y34scaffold00500g46</name>
</gene>
<comment type="subcellular location">
    <subcellularLocation>
        <location evidence="1">Membrane</location>
        <topology evidence="1">Multi-pass membrane protein</topology>
    </subcellularLocation>
</comment>
<dbReference type="Proteomes" id="UP000011086">
    <property type="component" value="Unassembled WGS sequence"/>
</dbReference>
<evidence type="ECO:0000256" key="3">
    <source>
        <dbReference type="ARBA" id="ARBA00022989"/>
    </source>
</evidence>
<dbReference type="Pfam" id="PF20684">
    <property type="entry name" value="Fung_rhodopsin"/>
    <property type="match status" value="1"/>
</dbReference>
<evidence type="ECO:0000313" key="9">
    <source>
        <dbReference type="EMBL" id="ELQ39399.1"/>
    </source>
</evidence>
<evidence type="ECO:0000256" key="6">
    <source>
        <dbReference type="SAM" id="MobiDB-lite"/>
    </source>
</evidence>
<dbReference type="PANTHER" id="PTHR33048">
    <property type="entry name" value="PTH11-LIKE INTEGRAL MEMBRANE PROTEIN (AFU_ORTHOLOGUE AFUA_5G11245)"/>
    <property type="match status" value="1"/>
</dbReference>
<feature type="transmembrane region" description="Helical" evidence="7">
    <location>
        <begin position="264"/>
        <end position="284"/>
    </location>
</feature>
<feature type="transmembrane region" description="Helical" evidence="7">
    <location>
        <begin position="193"/>
        <end position="214"/>
    </location>
</feature>
<feature type="transmembrane region" description="Helical" evidence="7">
    <location>
        <begin position="26"/>
        <end position="44"/>
    </location>
</feature>
<feature type="region of interest" description="Disordered" evidence="6">
    <location>
        <begin position="295"/>
        <end position="353"/>
    </location>
</feature>
<evidence type="ECO:0000256" key="1">
    <source>
        <dbReference type="ARBA" id="ARBA00004141"/>
    </source>
</evidence>
<feature type="transmembrane region" description="Helical" evidence="7">
    <location>
        <begin position="145"/>
        <end position="173"/>
    </location>
</feature>
<evidence type="ECO:0000256" key="7">
    <source>
        <dbReference type="SAM" id="Phobius"/>
    </source>
</evidence>
<feature type="transmembrane region" description="Helical" evidence="7">
    <location>
        <begin position="226"/>
        <end position="244"/>
    </location>
</feature>
<name>A0AA97NZR9_PYRO3</name>
<dbReference type="InterPro" id="IPR052337">
    <property type="entry name" value="SAT4-like"/>
</dbReference>
<dbReference type="GO" id="GO:0016020">
    <property type="term" value="C:membrane"/>
    <property type="evidence" value="ECO:0007669"/>
    <property type="project" value="UniProtKB-SubCell"/>
</dbReference>
<keyword evidence="2 7" id="KW-0812">Transmembrane</keyword>
<sequence length="408" mass="44202">MSTPNSTDGTAEPKYEPIRIENGDQIGMLVVSIFCMVVPTVTVIMRFMARARVARDSRFSMSDWLLIPCLVALYGLSIANFLMVFEGGFTYDQSTIPTRFGPDTLVAFLKCMAAWPIIWNCAIFTSKLSVLLMYSMLMPVRNMVLAVRCCAVFLALYNLSGIIAGFTICQPFSKNWDVSGQEPGHCGDVRLFYQWLSGINVFCDLLLFLLPMPVLYTLKLAPRKKIVLAALLCVGVLTVIITIYRQTLLTNMDNTNVTGTTLFAFLFSNLEIAFAVILACVPLLRPLFRGTFGGGSSNNSNPRGTGSNTLVPPTIGGGGGGMSGGRKSKPASRGFAELDDDDADSAGSKVELQTYGNKKNASVSMGDRGSIGGGRGGGIMVETRWEVESHEIARDNGHAMHKVAGYTL</sequence>
<proteinExistence type="inferred from homology"/>
<dbReference type="AlphaFoldDB" id="A0AA97NZR9"/>
<organism evidence="9">
    <name type="scientific">Pyricularia oryzae (strain Y34)</name>
    <name type="common">Rice blast fungus</name>
    <name type="synonym">Magnaporthe oryzae</name>
    <dbReference type="NCBI Taxonomy" id="1143189"/>
    <lineage>
        <taxon>Eukaryota</taxon>
        <taxon>Fungi</taxon>
        <taxon>Dikarya</taxon>
        <taxon>Ascomycota</taxon>
        <taxon>Pezizomycotina</taxon>
        <taxon>Sordariomycetes</taxon>
        <taxon>Sordariomycetidae</taxon>
        <taxon>Magnaporthales</taxon>
        <taxon>Pyriculariaceae</taxon>
        <taxon>Pyricularia</taxon>
    </lineage>
</organism>
<comment type="similarity">
    <text evidence="5">Belongs to the SAT4 family.</text>
</comment>
<reference evidence="9" key="1">
    <citation type="journal article" date="2012" name="PLoS Genet.">
        <title>Comparative analysis of the genomes of two field isolates of the rice blast fungus Magnaporthe oryzae.</title>
        <authorList>
            <person name="Xue M."/>
            <person name="Yang J."/>
            <person name="Li Z."/>
            <person name="Hu S."/>
            <person name="Yao N."/>
            <person name="Dean R.A."/>
            <person name="Zhao W."/>
            <person name="Shen M."/>
            <person name="Zhang H."/>
            <person name="Li C."/>
            <person name="Liu L."/>
            <person name="Cao L."/>
            <person name="Xu X."/>
            <person name="Xing Y."/>
            <person name="Hsiang T."/>
            <person name="Zhang Z."/>
            <person name="Xu J.R."/>
            <person name="Peng Y.L."/>
        </authorList>
    </citation>
    <scope>NUCLEOTIDE SEQUENCE</scope>
    <source>
        <strain evidence="9">Y34</strain>
    </source>
</reference>
<dbReference type="InterPro" id="IPR049326">
    <property type="entry name" value="Rhodopsin_dom_fungi"/>
</dbReference>
<feature type="compositionally biased region" description="Low complexity" evidence="6">
    <location>
        <begin position="297"/>
        <end position="308"/>
    </location>
</feature>
<feature type="domain" description="Rhodopsin" evidence="8">
    <location>
        <begin position="46"/>
        <end position="289"/>
    </location>
</feature>
<dbReference type="PANTHER" id="PTHR33048:SF57">
    <property type="entry name" value="INTEGRAL MEMBRANE PROTEIN-RELATED"/>
    <property type="match status" value="1"/>
</dbReference>
<accession>A0AA97NZR9</accession>
<keyword evidence="3 7" id="KW-1133">Transmembrane helix</keyword>
<evidence type="ECO:0000256" key="2">
    <source>
        <dbReference type="ARBA" id="ARBA00022692"/>
    </source>
</evidence>
<protein>
    <recommendedName>
        <fullName evidence="8">Rhodopsin domain-containing protein</fullName>
    </recommendedName>
</protein>
<evidence type="ECO:0000256" key="4">
    <source>
        <dbReference type="ARBA" id="ARBA00023136"/>
    </source>
</evidence>